<accession>A0A6N2FHB8</accession>
<evidence type="ECO:0000256" key="1">
    <source>
        <dbReference type="SAM" id="MobiDB-lite"/>
    </source>
</evidence>
<evidence type="ECO:0000313" key="2">
    <source>
        <dbReference type="EMBL" id="OLF91173.1"/>
    </source>
</evidence>
<dbReference type="AlphaFoldDB" id="A0A6N2FHB8"/>
<dbReference type="InterPro" id="IPR025571">
    <property type="entry name" value="YqfQ"/>
</dbReference>
<dbReference type="EMBL" id="LKPO01000019">
    <property type="protein sequence ID" value="OLF91173.1"/>
    <property type="molecule type" value="Genomic_DNA"/>
</dbReference>
<comment type="caution">
    <text evidence="2">The sequence shown here is derived from an EMBL/GenBank/DDBJ whole genome shotgun (WGS) entry which is preliminary data.</text>
</comment>
<organism evidence="2 3">
    <name type="scientific">Bacillus paralicheniformis</name>
    <dbReference type="NCBI Taxonomy" id="1648923"/>
    <lineage>
        <taxon>Bacteria</taxon>
        <taxon>Bacillati</taxon>
        <taxon>Bacillota</taxon>
        <taxon>Bacilli</taxon>
        <taxon>Bacillales</taxon>
        <taxon>Bacillaceae</taxon>
        <taxon>Bacillus</taxon>
    </lineage>
</organism>
<feature type="compositionally biased region" description="Basic and acidic residues" evidence="1">
    <location>
        <begin position="156"/>
        <end position="192"/>
    </location>
</feature>
<proteinExistence type="predicted"/>
<gene>
    <name evidence="2" type="ORF">B4121_2651</name>
</gene>
<dbReference type="Pfam" id="PF14181">
    <property type="entry name" value="YqfQ"/>
    <property type="match status" value="1"/>
</dbReference>
<dbReference type="Proteomes" id="UP000185604">
    <property type="component" value="Unassembled WGS sequence"/>
</dbReference>
<reference evidence="2 3" key="1">
    <citation type="journal article" date="2016" name="Front. Microbiol.">
        <title>High-Level Heat Resistance of Spores of Bacillus amyloliquefaciens and Bacillus licheniformis Results from the Presence of a spoVA Operon in a Tn1546 Transposon.</title>
        <authorList>
            <person name="Berendsen E.M."/>
            <person name="Koning R.A."/>
            <person name="Boekhorst J."/>
            <person name="de Jong A."/>
            <person name="Kuipers O.P."/>
            <person name="Wells-Bennik M.H."/>
        </authorList>
    </citation>
    <scope>NUCLEOTIDE SEQUENCE [LARGE SCALE GENOMIC DNA]</scope>
    <source>
        <strain evidence="2 3">B4121</strain>
    </source>
</reference>
<feature type="compositionally biased region" description="Low complexity" evidence="1">
    <location>
        <begin position="1"/>
        <end position="21"/>
    </location>
</feature>
<feature type="region of interest" description="Disordered" evidence="1">
    <location>
        <begin position="1"/>
        <end position="34"/>
    </location>
</feature>
<protein>
    <submittedName>
        <fullName evidence="2">VrrA protein</fullName>
    </submittedName>
</protein>
<sequence>MFQQQPMRNQPGPQMPQRPGRALMPRHPGMRMQPPQAQQRGLQQMFQPMGAAQEQAGARGAGGIQGLLSKILPGSAASGGTGAGLGGTGSGLGGIQGLANPATISNMLGNVQKALGVAQQVTPMIQQYGPLVRNLPGMVKMFRQLNSDDTEVEDSEQQKGEPDNKTETSGEKKEEIKVSSKTPEKSKAEEIRKKRSRSAPPSAKRKTGGSKPKLYV</sequence>
<dbReference type="RefSeq" id="WP_023855227.1">
    <property type="nucleotide sequence ID" value="NZ_AP023088.1"/>
</dbReference>
<feature type="compositionally biased region" description="Basic residues" evidence="1">
    <location>
        <begin position="193"/>
        <end position="208"/>
    </location>
</feature>
<evidence type="ECO:0000313" key="3">
    <source>
        <dbReference type="Proteomes" id="UP000185604"/>
    </source>
</evidence>
<feature type="region of interest" description="Disordered" evidence="1">
    <location>
        <begin position="148"/>
        <end position="216"/>
    </location>
</feature>
<name>A0A6N2FHB8_9BACI</name>